<protein>
    <submittedName>
        <fullName evidence="2">Uncharacterized protein</fullName>
    </submittedName>
</protein>
<proteinExistence type="predicted"/>
<feature type="region of interest" description="Disordered" evidence="1">
    <location>
        <begin position="69"/>
        <end position="157"/>
    </location>
</feature>
<dbReference type="Proteomes" id="UP000190648">
    <property type="component" value="Unassembled WGS sequence"/>
</dbReference>
<dbReference type="EMBL" id="LSYS01006073">
    <property type="protein sequence ID" value="OPJ76073.1"/>
    <property type="molecule type" value="Genomic_DNA"/>
</dbReference>
<dbReference type="AlphaFoldDB" id="A0A1V4JV93"/>
<feature type="compositionally biased region" description="Basic and acidic residues" evidence="1">
    <location>
        <begin position="69"/>
        <end position="126"/>
    </location>
</feature>
<organism evidence="2 3">
    <name type="scientific">Patagioenas fasciata monilis</name>
    <dbReference type="NCBI Taxonomy" id="372326"/>
    <lineage>
        <taxon>Eukaryota</taxon>
        <taxon>Metazoa</taxon>
        <taxon>Chordata</taxon>
        <taxon>Craniata</taxon>
        <taxon>Vertebrata</taxon>
        <taxon>Euteleostomi</taxon>
        <taxon>Archelosauria</taxon>
        <taxon>Archosauria</taxon>
        <taxon>Dinosauria</taxon>
        <taxon>Saurischia</taxon>
        <taxon>Theropoda</taxon>
        <taxon>Coelurosauria</taxon>
        <taxon>Aves</taxon>
        <taxon>Neognathae</taxon>
        <taxon>Neoaves</taxon>
        <taxon>Columbimorphae</taxon>
        <taxon>Columbiformes</taxon>
        <taxon>Columbidae</taxon>
        <taxon>Patagioenas</taxon>
    </lineage>
</organism>
<sequence length="157" mass="17696">MIKRCKETWPTRRAYLMLRDLTSPMRMTKLWADASLILGYWHHRMPGVLRDTPSSSSHQMALSLQLPVAREHQEESLGATADRRTPLDTAGDCRRPQDTTEDHRTLLETVGDRRTPLETIEQHQRPLDSPGAPPRLLGPEVAFFPSEVEESSGGGCP</sequence>
<gene>
    <name evidence="2" type="ORF">AV530_015384</name>
</gene>
<keyword evidence="3" id="KW-1185">Reference proteome</keyword>
<evidence type="ECO:0000256" key="1">
    <source>
        <dbReference type="SAM" id="MobiDB-lite"/>
    </source>
</evidence>
<name>A0A1V4JV93_PATFA</name>
<reference evidence="2 3" key="1">
    <citation type="submission" date="2016-02" db="EMBL/GenBank/DDBJ databases">
        <title>Band-tailed pigeon sequencing and assembly.</title>
        <authorList>
            <person name="Soares A.E."/>
            <person name="Novak B.J."/>
            <person name="Rice E.S."/>
            <person name="O'Connell B."/>
            <person name="Chang D."/>
            <person name="Weber S."/>
            <person name="Shapiro B."/>
        </authorList>
    </citation>
    <scope>NUCLEOTIDE SEQUENCE [LARGE SCALE GENOMIC DNA]</scope>
    <source>
        <strain evidence="2">BTP2013</strain>
        <tissue evidence="2">Blood</tissue>
    </source>
</reference>
<comment type="caution">
    <text evidence="2">The sequence shown here is derived from an EMBL/GenBank/DDBJ whole genome shotgun (WGS) entry which is preliminary data.</text>
</comment>
<accession>A0A1V4JV93</accession>
<evidence type="ECO:0000313" key="3">
    <source>
        <dbReference type="Proteomes" id="UP000190648"/>
    </source>
</evidence>
<evidence type="ECO:0000313" key="2">
    <source>
        <dbReference type="EMBL" id="OPJ76073.1"/>
    </source>
</evidence>